<comment type="cofactor">
    <cofactor evidence="1">
        <name>Zn(2+)</name>
        <dbReference type="ChEBI" id="CHEBI:29105"/>
    </cofactor>
</comment>
<dbReference type="InterPro" id="IPR036291">
    <property type="entry name" value="NAD(P)-bd_dom_sf"/>
</dbReference>
<evidence type="ECO:0000256" key="2">
    <source>
        <dbReference type="ARBA" id="ARBA00008072"/>
    </source>
</evidence>
<evidence type="ECO:0000256" key="1">
    <source>
        <dbReference type="ARBA" id="ARBA00001947"/>
    </source>
</evidence>
<evidence type="ECO:0000256" key="5">
    <source>
        <dbReference type="ARBA" id="ARBA00022833"/>
    </source>
</evidence>
<keyword evidence="7" id="KW-0520">NAD</keyword>
<dbReference type="PANTHER" id="PTHR42940:SF3">
    <property type="entry name" value="ALCOHOL DEHYDROGENASE 1-RELATED"/>
    <property type="match status" value="1"/>
</dbReference>
<keyword evidence="11" id="KW-1185">Reference proteome</keyword>
<dbReference type="GO" id="GO:0005737">
    <property type="term" value="C:cytoplasm"/>
    <property type="evidence" value="ECO:0007669"/>
    <property type="project" value="TreeGrafter"/>
</dbReference>
<gene>
    <name evidence="10" type="ORF">PENSUB_5054</name>
</gene>
<dbReference type="EC" id="1.1.1.1" evidence="3"/>
<dbReference type="PANTHER" id="PTHR42940">
    <property type="entry name" value="ALCOHOL DEHYDROGENASE 1-RELATED"/>
    <property type="match status" value="1"/>
</dbReference>
<dbReference type="Gene3D" id="3.40.50.720">
    <property type="entry name" value="NAD(P)-binding Rossmann-like Domain"/>
    <property type="match status" value="1"/>
</dbReference>
<feature type="domain" description="Alcohol dehydrogenase-like N-terminal" evidence="9">
    <location>
        <begin position="8"/>
        <end position="55"/>
    </location>
</feature>
<dbReference type="GO" id="GO:0046872">
    <property type="term" value="F:metal ion binding"/>
    <property type="evidence" value="ECO:0007669"/>
    <property type="project" value="UniProtKB-KW"/>
</dbReference>
<dbReference type="InterPro" id="IPR011032">
    <property type="entry name" value="GroES-like_sf"/>
</dbReference>
<dbReference type="SUPFAM" id="SSF51735">
    <property type="entry name" value="NAD(P)-binding Rossmann-fold domains"/>
    <property type="match status" value="1"/>
</dbReference>
<comment type="similarity">
    <text evidence="2">Belongs to the zinc-containing alcohol dehydrogenase family.</text>
</comment>
<sequence>MVDPQWINETCGSCEFCNDGDQQLCPNAKNSGYTVNGTFQQYCVCKATNAVRIPDEVSLDEAAPVTIAGAGGGLGTLACQYAKALGYRVLALSTGSSKQAMLVEEIGVDYFVDYIASQENLIPEIQELTGGGPHAAIVVASVEWPIGQAIQASSMRLTYCLVFELILYLVRPAKRNGRRCRSA</sequence>
<dbReference type="InterPro" id="IPR013154">
    <property type="entry name" value="ADH-like_N"/>
</dbReference>
<keyword evidence="5" id="KW-0862">Zinc</keyword>
<evidence type="ECO:0000313" key="11">
    <source>
        <dbReference type="Proteomes" id="UP000186955"/>
    </source>
</evidence>
<feature type="domain" description="Alcohol dehydrogenase-like C-terminal" evidence="8">
    <location>
        <begin position="73"/>
        <end position="152"/>
    </location>
</feature>
<dbReference type="GO" id="GO:0004022">
    <property type="term" value="F:alcohol dehydrogenase (NAD+) activity"/>
    <property type="evidence" value="ECO:0007669"/>
    <property type="project" value="UniProtKB-EC"/>
</dbReference>
<evidence type="ECO:0000256" key="3">
    <source>
        <dbReference type="ARBA" id="ARBA00013190"/>
    </source>
</evidence>
<dbReference type="SUPFAM" id="SSF50129">
    <property type="entry name" value="GroES-like"/>
    <property type="match status" value="1"/>
</dbReference>
<reference evidence="10 11" key="1">
    <citation type="submission" date="2016-10" db="EMBL/GenBank/DDBJ databases">
        <title>Genome sequence of the ascomycete fungus Penicillium subrubescens.</title>
        <authorList>
            <person name="De Vries R.P."/>
            <person name="Peng M."/>
            <person name="Dilokpimol A."/>
            <person name="Hilden K."/>
            <person name="Makela M.R."/>
            <person name="Grigoriev I."/>
            <person name="Riley R."/>
            <person name="Granchi Z."/>
        </authorList>
    </citation>
    <scope>NUCLEOTIDE SEQUENCE [LARGE SCALE GENOMIC DNA]</scope>
    <source>
        <strain evidence="10 11">CBS 132785</strain>
    </source>
</reference>
<dbReference type="InterPro" id="IPR013149">
    <property type="entry name" value="ADH-like_C"/>
</dbReference>
<dbReference type="Proteomes" id="UP000186955">
    <property type="component" value="Unassembled WGS sequence"/>
</dbReference>
<organism evidence="10 11">
    <name type="scientific">Penicillium subrubescens</name>
    <dbReference type="NCBI Taxonomy" id="1316194"/>
    <lineage>
        <taxon>Eukaryota</taxon>
        <taxon>Fungi</taxon>
        <taxon>Dikarya</taxon>
        <taxon>Ascomycota</taxon>
        <taxon>Pezizomycotina</taxon>
        <taxon>Eurotiomycetes</taxon>
        <taxon>Eurotiomycetidae</taxon>
        <taxon>Eurotiales</taxon>
        <taxon>Aspergillaceae</taxon>
        <taxon>Penicillium</taxon>
    </lineage>
</organism>
<keyword evidence="4" id="KW-0479">Metal-binding</keyword>
<evidence type="ECO:0000256" key="4">
    <source>
        <dbReference type="ARBA" id="ARBA00022723"/>
    </source>
</evidence>
<dbReference type="EMBL" id="MNBE01000495">
    <property type="protein sequence ID" value="OKP09557.1"/>
    <property type="molecule type" value="Genomic_DNA"/>
</dbReference>
<evidence type="ECO:0000256" key="6">
    <source>
        <dbReference type="ARBA" id="ARBA00023002"/>
    </source>
</evidence>
<dbReference type="Pfam" id="PF08240">
    <property type="entry name" value="ADH_N"/>
    <property type="match status" value="1"/>
</dbReference>
<proteinExistence type="inferred from homology"/>
<evidence type="ECO:0000259" key="8">
    <source>
        <dbReference type="Pfam" id="PF00107"/>
    </source>
</evidence>
<comment type="caution">
    <text evidence="10">The sequence shown here is derived from an EMBL/GenBank/DDBJ whole genome shotgun (WGS) entry which is preliminary data.</text>
</comment>
<dbReference type="Gene3D" id="3.90.180.10">
    <property type="entry name" value="Medium-chain alcohol dehydrogenases, catalytic domain"/>
    <property type="match status" value="1"/>
</dbReference>
<name>A0A1Q5UAR0_9EURO</name>
<keyword evidence="6" id="KW-0560">Oxidoreductase</keyword>
<accession>A0A1Q5UAR0</accession>
<dbReference type="STRING" id="1316194.A0A1Q5UAR0"/>
<evidence type="ECO:0000313" key="10">
    <source>
        <dbReference type="EMBL" id="OKP09557.1"/>
    </source>
</evidence>
<evidence type="ECO:0000259" key="9">
    <source>
        <dbReference type="Pfam" id="PF08240"/>
    </source>
</evidence>
<protein>
    <recommendedName>
        <fullName evidence="3">alcohol dehydrogenase</fullName>
        <ecNumber evidence="3">1.1.1.1</ecNumber>
    </recommendedName>
</protein>
<evidence type="ECO:0000256" key="7">
    <source>
        <dbReference type="ARBA" id="ARBA00023027"/>
    </source>
</evidence>
<dbReference type="AlphaFoldDB" id="A0A1Q5UAR0"/>
<dbReference type="Pfam" id="PF00107">
    <property type="entry name" value="ADH_zinc_N"/>
    <property type="match status" value="1"/>
</dbReference>